<reference evidence="3" key="1">
    <citation type="submission" date="2016-06" db="UniProtKB">
        <authorList>
            <consortium name="WormBaseParasite"/>
        </authorList>
    </citation>
    <scope>IDENTIFICATION</scope>
</reference>
<reference evidence="1 2" key="2">
    <citation type="submission" date="2018-11" db="EMBL/GenBank/DDBJ databases">
        <authorList>
            <consortium name="Pathogen Informatics"/>
        </authorList>
    </citation>
    <scope>NUCLEOTIDE SEQUENCE [LARGE SCALE GENOMIC DNA]</scope>
    <source>
        <strain evidence="1 2">NST_G2</strain>
    </source>
</reference>
<evidence type="ECO:0000313" key="1">
    <source>
        <dbReference type="EMBL" id="VDM04410.1"/>
    </source>
</evidence>
<dbReference type="OrthoDB" id="6323945at2759"/>
<keyword evidence="2" id="KW-1185">Reference proteome</keyword>
<dbReference type="WBParaSite" id="SSLN_0001870501-mRNA-1">
    <property type="protein sequence ID" value="SSLN_0001870501-mRNA-1"/>
    <property type="gene ID" value="SSLN_0001870501"/>
</dbReference>
<evidence type="ECO:0000313" key="2">
    <source>
        <dbReference type="Proteomes" id="UP000275846"/>
    </source>
</evidence>
<gene>
    <name evidence="1" type="ORF">SSLN_LOCUS18024</name>
</gene>
<dbReference type="Proteomes" id="UP000275846">
    <property type="component" value="Unassembled WGS sequence"/>
</dbReference>
<proteinExistence type="predicted"/>
<organism evidence="3">
    <name type="scientific">Schistocephalus solidus</name>
    <name type="common">Tapeworm</name>
    <dbReference type="NCBI Taxonomy" id="70667"/>
    <lineage>
        <taxon>Eukaryota</taxon>
        <taxon>Metazoa</taxon>
        <taxon>Spiralia</taxon>
        <taxon>Lophotrochozoa</taxon>
        <taxon>Platyhelminthes</taxon>
        <taxon>Cestoda</taxon>
        <taxon>Eucestoda</taxon>
        <taxon>Diphyllobothriidea</taxon>
        <taxon>Diphyllobothriidae</taxon>
        <taxon>Schistocephalus</taxon>
    </lineage>
</organism>
<name>A0A183TNH6_SCHSO</name>
<sequence length="111" mass="12040">MAASEMAEEQLRTLLTCSAQRFSIWNFSVSSVVPPELSSAAVSLIHGPYMALMAFKKSFHFIVVHIPLDFLSLSDHPGVLHHSQPLLYKAAAESEDGCFGGVSPNVYAGFV</sequence>
<accession>A0A183TNH6</accession>
<dbReference type="AlphaFoldDB" id="A0A183TNH6"/>
<dbReference type="EMBL" id="UYSU01043545">
    <property type="protein sequence ID" value="VDM04410.1"/>
    <property type="molecule type" value="Genomic_DNA"/>
</dbReference>
<evidence type="ECO:0000313" key="3">
    <source>
        <dbReference type="WBParaSite" id="SSLN_0001870501-mRNA-1"/>
    </source>
</evidence>
<protein>
    <submittedName>
        <fullName evidence="1 3">Uncharacterized protein</fullName>
    </submittedName>
</protein>